<dbReference type="AlphaFoldDB" id="A0A9P7YE68"/>
<reference evidence="1" key="1">
    <citation type="journal article" date="2021" name="IMA Fungus">
        <title>Genomic characterization of three marine fungi, including Emericellopsis atlantica sp. nov. with signatures of a generalist lifestyle and marine biomass degradation.</title>
        <authorList>
            <person name="Hagestad O.C."/>
            <person name="Hou L."/>
            <person name="Andersen J.H."/>
            <person name="Hansen E.H."/>
            <person name="Altermark B."/>
            <person name="Li C."/>
            <person name="Kuhnert E."/>
            <person name="Cox R.J."/>
            <person name="Crous P.W."/>
            <person name="Spatafora J.W."/>
            <person name="Lail K."/>
            <person name="Amirebrahimi M."/>
            <person name="Lipzen A."/>
            <person name="Pangilinan J."/>
            <person name="Andreopoulos W."/>
            <person name="Hayes R.D."/>
            <person name="Ng V."/>
            <person name="Grigoriev I.V."/>
            <person name="Jackson S.A."/>
            <person name="Sutton T.D.S."/>
            <person name="Dobson A.D.W."/>
            <person name="Rama T."/>
        </authorList>
    </citation>
    <scope>NUCLEOTIDE SEQUENCE</scope>
    <source>
        <strain evidence="1">TRa018bII</strain>
    </source>
</reference>
<dbReference type="EMBL" id="MU251565">
    <property type="protein sequence ID" value="KAG9232099.1"/>
    <property type="molecule type" value="Genomic_DNA"/>
</dbReference>
<dbReference type="Gene3D" id="3.10.450.50">
    <property type="match status" value="1"/>
</dbReference>
<dbReference type="OrthoDB" id="5305593at2759"/>
<dbReference type="Proteomes" id="UP000824998">
    <property type="component" value="Unassembled WGS sequence"/>
</dbReference>
<keyword evidence="2" id="KW-1185">Reference proteome</keyword>
<name>A0A9P7YE68_9HELO</name>
<sequence length="177" mass="20011">MMSFNSAPKDYFAEVVNPAFDDSRIKNHPDPLLLWRIRTYFKAFTTGDFNGIKDLEDDGYSMTDIPLGVVRSPKAAWFEQNKGFTNLLTDLQVQAISLYGSSAPGDFAVMEHVVWFRLKTDPPEGAKPNLPPGIKKGDKAGMINVAVIWWNAEGKITRELEYGRLTWDNFDITAFDK</sequence>
<evidence type="ECO:0000313" key="2">
    <source>
        <dbReference type="Proteomes" id="UP000824998"/>
    </source>
</evidence>
<dbReference type="InterPro" id="IPR032710">
    <property type="entry name" value="NTF2-like_dom_sf"/>
</dbReference>
<protein>
    <recommendedName>
        <fullName evidence="3">SnoaL-like domain-containing protein</fullName>
    </recommendedName>
</protein>
<accession>A0A9P7YE68</accession>
<evidence type="ECO:0008006" key="3">
    <source>
        <dbReference type="Google" id="ProtNLM"/>
    </source>
</evidence>
<organism evidence="1 2">
    <name type="scientific">Amylocarpus encephaloides</name>
    <dbReference type="NCBI Taxonomy" id="45428"/>
    <lineage>
        <taxon>Eukaryota</taxon>
        <taxon>Fungi</taxon>
        <taxon>Dikarya</taxon>
        <taxon>Ascomycota</taxon>
        <taxon>Pezizomycotina</taxon>
        <taxon>Leotiomycetes</taxon>
        <taxon>Helotiales</taxon>
        <taxon>Helotiales incertae sedis</taxon>
        <taxon>Amylocarpus</taxon>
    </lineage>
</organism>
<comment type="caution">
    <text evidence="1">The sequence shown here is derived from an EMBL/GenBank/DDBJ whole genome shotgun (WGS) entry which is preliminary data.</text>
</comment>
<dbReference type="SUPFAM" id="SSF54427">
    <property type="entry name" value="NTF2-like"/>
    <property type="match status" value="1"/>
</dbReference>
<evidence type="ECO:0000313" key="1">
    <source>
        <dbReference type="EMBL" id="KAG9232099.1"/>
    </source>
</evidence>
<proteinExistence type="predicted"/>
<gene>
    <name evidence="1" type="ORF">BJ875DRAFT_544825</name>
</gene>